<sequence>FLLISHIVAARYRCRMDQTIGGTTSSMVFYRASLSLLVITHILCDATSQVRMGPGGSTARIVNPKEYPYVVEIAAVSTGPFPPTLLTGVLLSRSVVLTAGHGFLGEKGEAISKFARVRFRGTTNYNMLKVNSTGPIHGKLIHPPRNKPFYGELVDFALFSLSQPLPVCDANNTLRSDGAPRKLSVIKLPVADVKSEKWETRETDNRQLKDCVFLGYGEADQGPANGQLHLQDHIQVHSINNRIFIPLNLTTMLGRACPGDSGAPLICRDENGDERIYGILSNSETSIPGQRKNCFSDKTTFMLDILTDIRYILPFIRSSLLDMGKLDELIEDYEKCGYQSDQRI</sequence>
<keyword evidence="1" id="KW-1015">Disulfide bond</keyword>
<dbReference type="GO" id="GO:0006508">
    <property type="term" value="P:proteolysis"/>
    <property type="evidence" value="ECO:0007669"/>
    <property type="project" value="InterPro"/>
</dbReference>
<evidence type="ECO:0000313" key="4">
    <source>
        <dbReference type="Proteomes" id="UP000887569"/>
    </source>
</evidence>
<comment type="similarity">
    <text evidence="2">Belongs to the peptidase S1 family. CLIP subfamily.</text>
</comment>
<protein>
    <submittedName>
        <fullName evidence="5 6">Peptidase S1 domain-containing protein</fullName>
    </submittedName>
</protein>
<dbReference type="InterPro" id="IPR001254">
    <property type="entry name" value="Trypsin_dom"/>
</dbReference>
<organism evidence="4 6">
    <name type="scientific">Parascaris univalens</name>
    <name type="common">Nematode worm</name>
    <dbReference type="NCBI Taxonomy" id="6257"/>
    <lineage>
        <taxon>Eukaryota</taxon>
        <taxon>Metazoa</taxon>
        <taxon>Ecdysozoa</taxon>
        <taxon>Nematoda</taxon>
        <taxon>Chromadorea</taxon>
        <taxon>Rhabditida</taxon>
        <taxon>Spirurina</taxon>
        <taxon>Ascaridomorpha</taxon>
        <taxon>Ascaridoidea</taxon>
        <taxon>Ascarididae</taxon>
        <taxon>Parascaris</taxon>
    </lineage>
</organism>
<evidence type="ECO:0000313" key="5">
    <source>
        <dbReference type="WBParaSite" id="PgR010_g099_t01"/>
    </source>
</evidence>
<dbReference type="Gene3D" id="2.40.10.10">
    <property type="entry name" value="Trypsin-like serine proteases"/>
    <property type="match status" value="1"/>
</dbReference>
<dbReference type="AlphaFoldDB" id="A0A915AK05"/>
<dbReference type="PANTHER" id="PTHR24256">
    <property type="entry name" value="TRYPTASE-RELATED"/>
    <property type="match status" value="1"/>
</dbReference>
<dbReference type="WBParaSite" id="PgR010_g099_t01">
    <property type="protein sequence ID" value="PgR010_g099_t01"/>
    <property type="gene ID" value="PgR010_g099"/>
</dbReference>
<evidence type="ECO:0000256" key="1">
    <source>
        <dbReference type="ARBA" id="ARBA00023157"/>
    </source>
</evidence>
<dbReference type="SUPFAM" id="SSF50494">
    <property type="entry name" value="Trypsin-like serine proteases"/>
    <property type="match status" value="1"/>
</dbReference>
<dbReference type="SMART" id="SM00020">
    <property type="entry name" value="Tryp_SPc"/>
    <property type="match status" value="1"/>
</dbReference>
<evidence type="ECO:0000256" key="2">
    <source>
        <dbReference type="ARBA" id="ARBA00024195"/>
    </source>
</evidence>
<proteinExistence type="inferred from homology"/>
<dbReference type="WBParaSite" id="PgR010_g099_t02">
    <property type="protein sequence ID" value="PgR010_g099_t02"/>
    <property type="gene ID" value="PgR010_g099"/>
</dbReference>
<dbReference type="Pfam" id="PF00089">
    <property type="entry name" value="Trypsin"/>
    <property type="match status" value="1"/>
</dbReference>
<evidence type="ECO:0000259" key="3">
    <source>
        <dbReference type="PROSITE" id="PS50240"/>
    </source>
</evidence>
<keyword evidence="4" id="KW-1185">Reference proteome</keyword>
<evidence type="ECO:0000313" key="6">
    <source>
        <dbReference type="WBParaSite" id="PgR010_g099_t02"/>
    </source>
</evidence>
<feature type="domain" description="Peptidase S1" evidence="3">
    <location>
        <begin position="55"/>
        <end position="321"/>
    </location>
</feature>
<dbReference type="Proteomes" id="UP000887569">
    <property type="component" value="Unplaced"/>
</dbReference>
<reference evidence="5 6" key="1">
    <citation type="submission" date="2022-11" db="UniProtKB">
        <authorList>
            <consortium name="WormBaseParasite"/>
        </authorList>
    </citation>
    <scope>IDENTIFICATION</scope>
</reference>
<dbReference type="PROSITE" id="PS50240">
    <property type="entry name" value="TRYPSIN_DOM"/>
    <property type="match status" value="1"/>
</dbReference>
<dbReference type="InterPro" id="IPR009003">
    <property type="entry name" value="Peptidase_S1_PA"/>
</dbReference>
<accession>A0A915AK05</accession>
<dbReference type="GO" id="GO:0004252">
    <property type="term" value="F:serine-type endopeptidase activity"/>
    <property type="evidence" value="ECO:0007669"/>
    <property type="project" value="InterPro"/>
</dbReference>
<dbReference type="InterPro" id="IPR043504">
    <property type="entry name" value="Peptidase_S1_PA_chymotrypsin"/>
</dbReference>
<name>A0A915AK05_PARUN</name>
<dbReference type="InterPro" id="IPR051487">
    <property type="entry name" value="Ser/Thr_Proteases_Immune/Dev"/>
</dbReference>